<evidence type="ECO:0000313" key="2">
    <source>
        <dbReference type="EMBL" id="VUC85466.1"/>
    </source>
</evidence>
<proteinExistence type="predicted"/>
<gene>
    <name evidence="2" type="ORF">NCTC6947_03739</name>
</gene>
<sequence length="43" mass="5476">MVKFYYDIITFWMCDFNLVLTRCFLNEKHKKINYRKRVEHDNC</sequence>
<keyword evidence="1" id="KW-0812">Transmembrane</keyword>
<keyword evidence="1" id="KW-0472">Membrane</keyword>
<dbReference type="AlphaFoldDB" id="A0A509CID9"/>
<organism evidence="2">
    <name type="scientific">Salmonella sp. NCTC 6947</name>
    <dbReference type="NCBI Taxonomy" id="2583581"/>
    <lineage>
        <taxon>Bacteria</taxon>
        <taxon>Pseudomonadati</taxon>
        <taxon>Pseudomonadota</taxon>
        <taxon>Gammaproteobacteria</taxon>
        <taxon>Enterobacterales</taxon>
        <taxon>Enterobacteriaceae</taxon>
        <taxon>Salmonella</taxon>
    </lineage>
</organism>
<reference evidence="2" key="1">
    <citation type="submission" date="2019-06" db="EMBL/GenBank/DDBJ databases">
        <authorList>
            <consortium name="Pathogen Informatics"/>
        </authorList>
    </citation>
    <scope>NUCLEOTIDE SEQUENCE</scope>
    <source>
        <strain evidence="2">NCTC6947</strain>
    </source>
</reference>
<protein>
    <submittedName>
        <fullName evidence="2">Uncharacterized protein</fullName>
    </submittedName>
</protein>
<feature type="transmembrane region" description="Helical" evidence="1">
    <location>
        <begin position="6"/>
        <end position="25"/>
    </location>
</feature>
<accession>A0A509CID9</accession>
<keyword evidence="1" id="KW-1133">Transmembrane helix</keyword>
<evidence type="ECO:0000256" key="1">
    <source>
        <dbReference type="SAM" id="Phobius"/>
    </source>
</evidence>
<name>A0A509CID9_9ENTR</name>
<dbReference type="EMBL" id="CABFNZ010000003">
    <property type="protein sequence ID" value="VUC85466.1"/>
    <property type="molecule type" value="Genomic_DNA"/>
</dbReference>